<reference evidence="1" key="1">
    <citation type="submission" date="2023-11" db="EMBL/GenBank/DDBJ databases">
        <title>Identification and selenium tolerance of Delftia acidovorans R3-25.</title>
        <authorList>
            <person name="Zhang S."/>
            <person name="Liu Y."/>
            <person name="Guo Y."/>
        </authorList>
    </citation>
    <scope>NUCLEOTIDE SEQUENCE</scope>
    <source>
        <strain evidence="1">R3-25</strain>
    </source>
</reference>
<comment type="caution">
    <text evidence="1">The sequence shown here is derived from an EMBL/GenBank/DDBJ whole genome shotgun (WGS) entry which is preliminary data.</text>
</comment>
<proteinExistence type="predicted"/>
<protein>
    <submittedName>
        <fullName evidence="1">Uncharacterized protein</fullName>
    </submittedName>
</protein>
<sequence length="205" mass="22128">MSFAELACAPQTDPRRAALLLHAMAPADRDWLLERMPAPAGQALRGLLIELTELGIPPDTELLGSVLKAPRSHEALAAPAVHAEVSEDASFLMALDAGGIDALVRAWQGQPSRLVARALCLRPWPWRPLALEKLPLPQRRRVMDLMESMSLDAPGDNAMAVALMAAMRHCCEHAGDAVGAVPTVRPAGRGNERGHGLLRWLKRGL</sequence>
<dbReference type="AlphaFoldDB" id="A0AAJ2VCE2"/>
<dbReference type="EMBL" id="JAWWMZ010000016">
    <property type="protein sequence ID" value="MDX4957181.1"/>
    <property type="molecule type" value="Genomic_DNA"/>
</dbReference>
<organism evidence="1 2">
    <name type="scientific">Delftia acidovorans</name>
    <name type="common">Pseudomonas acidovorans</name>
    <name type="synonym">Comamonas acidovorans</name>
    <dbReference type="NCBI Taxonomy" id="80866"/>
    <lineage>
        <taxon>Bacteria</taxon>
        <taxon>Pseudomonadati</taxon>
        <taxon>Pseudomonadota</taxon>
        <taxon>Betaproteobacteria</taxon>
        <taxon>Burkholderiales</taxon>
        <taxon>Comamonadaceae</taxon>
        <taxon>Delftia</taxon>
    </lineage>
</organism>
<evidence type="ECO:0000313" key="2">
    <source>
        <dbReference type="Proteomes" id="UP001287445"/>
    </source>
</evidence>
<dbReference type="Proteomes" id="UP001287445">
    <property type="component" value="Unassembled WGS sequence"/>
</dbReference>
<dbReference type="RefSeq" id="WP_156517032.1">
    <property type="nucleotide sequence ID" value="NZ_JAWWMZ010000016.1"/>
</dbReference>
<accession>A0AAJ2VCE2</accession>
<gene>
    <name evidence="1" type="ORF">SGN30_27510</name>
</gene>
<name>A0AAJ2VCE2_DELAC</name>
<evidence type="ECO:0000313" key="1">
    <source>
        <dbReference type="EMBL" id="MDX4957181.1"/>
    </source>
</evidence>